<sequence>MRTYCIAILFLFLIVGTARASDFVFYVGEIFPFIQVSKSGEVGGPIVDVVSELMGGAGDPVRAEEFRSISFPRSLEILETTPGTGMFLLARTPQREPLFKWVGPLVELKLGLVARKSSDIVIRSKEDLKRYSISVVRNSGPMHLLQNDPVLKDVRREVVKDDVLQMRMLNAGRVDLVCQADTAAPHVLESVGLDPDDFEMVYVLSNLPLYLAFNRAVDDGFIARLQAAMDAMRKEDRHGRSRFKAIMRKYSAEGLLERNR</sequence>
<dbReference type="EMBL" id="CP014206">
    <property type="protein sequence ID" value="AMK12223.1"/>
    <property type="molecule type" value="Genomic_DNA"/>
</dbReference>
<reference evidence="1 3" key="1">
    <citation type="journal article" date="2016" name="Front. Microbiol.">
        <title>Genome Sequence of the Piezophilic, Mesophilic Sulfate-Reducing Bacterium Desulfovibrio indicus J2T.</title>
        <authorList>
            <person name="Cao J."/>
            <person name="Maignien L."/>
            <person name="Shao Z."/>
            <person name="Alain K."/>
            <person name="Jebbar M."/>
        </authorList>
    </citation>
    <scope>NUCLEOTIDE SEQUENCE [LARGE SCALE GENOMIC DNA]</scope>
    <source>
        <strain evidence="1 3">J2</strain>
    </source>
</reference>
<dbReference type="Proteomes" id="UP000055611">
    <property type="component" value="Chromosome"/>
</dbReference>
<dbReference type="SUPFAM" id="SSF53850">
    <property type="entry name" value="Periplasmic binding protein-like II"/>
    <property type="match status" value="1"/>
</dbReference>
<evidence type="ECO:0000313" key="2">
    <source>
        <dbReference type="EMBL" id="TDT86576.1"/>
    </source>
</evidence>
<dbReference type="PANTHER" id="PTHR38834:SF3">
    <property type="entry name" value="SOLUTE-BINDING PROTEIN FAMILY 3_N-TERMINAL DOMAIN-CONTAINING PROTEIN"/>
    <property type="match status" value="1"/>
</dbReference>
<organism evidence="2 4">
    <name type="scientific">Pseudodesulfovibrio indicus</name>
    <dbReference type="NCBI Taxonomy" id="1716143"/>
    <lineage>
        <taxon>Bacteria</taxon>
        <taxon>Pseudomonadati</taxon>
        <taxon>Thermodesulfobacteriota</taxon>
        <taxon>Desulfovibrionia</taxon>
        <taxon>Desulfovibrionales</taxon>
        <taxon>Desulfovibrionaceae</taxon>
    </lineage>
</organism>
<dbReference type="OrthoDB" id="5339217at2"/>
<dbReference type="Proteomes" id="UP000295506">
    <property type="component" value="Unassembled WGS sequence"/>
</dbReference>
<dbReference type="EMBL" id="SOBK01000012">
    <property type="protein sequence ID" value="TDT86576.1"/>
    <property type="molecule type" value="Genomic_DNA"/>
</dbReference>
<reference evidence="2 4" key="2">
    <citation type="submission" date="2019-03" db="EMBL/GenBank/DDBJ databases">
        <title>Genomic Encyclopedia of Type Strains, Phase IV (KMG-IV): sequencing the most valuable type-strain genomes for metagenomic binning, comparative biology and taxonomic classification.</title>
        <authorList>
            <person name="Goeker M."/>
        </authorList>
    </citation>
    <scope>NUCLEOTIDE SEQUENCE [LARGE SCALE GENOMIC DNA]</scope>
    <source>
        <strain evidence="2 4">DSM 101483</strain>
    </source>
</reference>
<name>A0A126QQ60_9BACT</name>
<proteinExistence type="predicted"/>
<accession>A0A126QQ60</accession>
<dbReference type="AlphaFoldDB" id="A0A126QQ60"/>
<keyword evidence="3" id="KW-1185">Reference proteome</keyword>
<dbReference type="PANTHER" id="PTHR38834">
    <property type="entry name" value="PERIPLASMIC SUBSTRATE BINDING PROTEIN FAMILY 3"/>
    <property type="match status" value="1"/>
</dbReference>
<dbReference type="KEGG" id="dej:AWY79_14435"/>
<protein>
    <submittedName>
        <fullName evidence="2">Amino acid ABC transporter substrate-binding protein (PAAT family)</fullName>
    </submittedName>
</protein>
<evidence type="ECO:0000313" key="3">
    <source>
        <dbReference type="Proteomes" id="UP000055611"/>
    </source>
</evidence>
<dbReference type="RefSeq" id="WP_066805431.1">
    <property type="nucleotide sequence ID" value="NZ_CP014206.1"/>
</dbReference>
<evidence type="ECO:0000313" key="4">
    <source>
        <dbReference type="Proteomes" id="UP000295506"/>
    </source>
</evidence>
<evidence type="ECO:0000313" key="1">
    <source>
        <dbReference type="EMBL" id="AMK12223.1"/>
    </source>
</evidence>
<dbReference type="Gene3D" id="3.40.190.10">
    <property type="entry name" value="Periplasmic binding protein-like II"/>
    <property type="match status" value="2"/>
</dbReference>
<gene>
    <name evidence="1" type="ORF">AWY79_14435</name>
    <name evidence="2" type="ORF">EDC59_11285</name>
</gene>